<feature type="non-terminal residue" evidence="1">
    <location>
        <position position="1"/>
    </location>
</feature>
<name>A0ABU6S0Z8_9FABA</name>
<evidence type="ECO:0000313" key="1">
    <source>
        <dbReference type="EMBL" id="MED6129695.1"/>
    </source>
</evidence>
<accession>A0ABU6S0Z8</accession>
<comment type="caution">
    <text evidence="1">The sequence shown here is derived from an EMBL/GenBank/DDBJ whole genome shotgun (WGS) entry which is preliminary data.</text>
</comment>
<dbReference type="Proteomes" id="UP001341840">
    <property type="component" value="Unassembled WGS sequence"/>
</dbReference>
<protein>
    <submittedName>
        <fullName evidence="1">Uncharacterized protein</fullName>
    </submittedName>
</protein>
<reference evidence="1 2" key="1">
    <citation type="journal article" date="2023" name="Plants (Basel)">
        <title>Bridging the Gap: Combining Genomics and Transcriptomics Approaches to Understand Stylosanthes scabra, an Orphan Legume from the Brazilian Caatinga.</title>
        <authorList>
            <person name="Ferreira-Neto J.R.C."/>
            <person name="da Silva M.D."/>
            <person name="Binneck E."/>
            <person name="de Melo N.F."/>
            <person name="da Silva R.H."/>
            <person name="de Melo A.L.T.M."/>
            <person name="Pandolfi V."/>
            <person name="Bustamante F.O."/>
            <person name="Brasileiro-Vidal A.C."/>
            <person name="Benko-Iseppon A.M."/>
        </authorList>
    </citation>
    <scope>NUCLEOTIDE SEQUENCE [LARGE SCALE GENOMIC DNA]</scope>
    <source>
        <tissue evidence="1">Leaves</tissue>
    </source>
</reference>
<evidence type="ECO:0000313" key="2">
    <source>
        <dbReference type="Proteomes" id="UP001341840"/>
    </source>
</evidence>
<organism evidence="1 2">
    <name type="scientific">Stylosanthes scabra</name>
    <dbReference type="NCBI Taxonomy" id="79078"/>
    <lineage>
        <taxon>Eukaryota</taxon>
        <taxon>Viridiplantae</taxon>
        <taxon>Streptophyta</taxon>
        <taxon>Embryophyta</taxon>
        <taxon>Tracheophyta</taxon>
        <taxon>Spermatophyta</taxon>
        <taxon>Magnoliopsida</taxon>
        <taxon>eudicotyledons</taxon>
        <taxon>Gunneridae</taxon>
        <taxon>Pentapetalae</taxon>
        <taxon>rosids</taxon>
        <taxon>fabids</taxon>
        <taxon>Fabales</taxon>
        <taxon>Fabaceae</taxon>
        <taxon>Papilionoideae</taxon>
        <taxon>50 kb inversion clade</taxon>
        <taxon>dalbergioids sensu lato</taxon>
        <taxon>Dalbergieae</taxon>
        <taxon>Pterocarpus clade</taxon>
        <taxon>Stylosanthes</taxon>
    </lineage>
</organism>
<proteinExistence type="predicted"/>
<keyword evidence="2" id="KW-1185">Reference proteome</keyword>
<gene>
    <name evidence="1" type="ORF">PIB30_110412</name>
</gene>
<sequence>RPIHLFLASENRLQAFRVDSLELEFILKRFHAYAWMESHQATHKRGSHTMRGWSHLWPRISVGRATHKRGKSHA</sequence>
<dbReference type="EMBL" id="JASCZI010036444">
    <property type="protein sequence ID" value="MED6129695.1"/>
    <property type="molecule type" value="Genomic_DNA"/>
</dbReference>